<feature type="compositionally biased region" description="Basic and acidic residues" evidence="1">
    <location>
        <begin position="65"/>
        <end position="78"/>
    </location>
</feature>
<dbReference type="AlphaFoldDB" id="A0A8G1EDW8"/>
<dbReference type="RefSeq" id="WP_220664693.1">
    <property type="nucleotide sequence ID" value="NZ_CP069371.1"/>
</dbReference>
<geneLocation type="plasmid" evidence="2 3">
    <name>unnamed1</name>
</geneLocation>
<feature type="compositionally biased region" description="Pro residues" evidence="1">
    <location>
        <begin position="81"/>
        <end position="91"/>
    </location>
</feature>
<proteinExistence type="predicted"/>
<sequence>MSRFRLPARVAPSPAAEEPGLQNSAARLRSSREVQSRILAERRAPEAELSAESLEAQLPDQPSMPKREAGLAGKREGEGGPPSPLSLPPGAPAGVVSKPRKEKLVVLFRLPLATERRLEQIPGAGEVTSAYMLRAFAKEARAELRRLLAEEEIMPHADEARRIFAMSATDMAVGEAMTVYAQSSAIRAMHVALGDPWQIEPRATIVGAFLAAIASRLIEARRVR</sequence>
<dbReference type="KEGG" id="nsm:JO391_20770"/>
<keyword evidence="3" id="KW-1185">Reference proteome</keyword>
<name>A0A8G1EDW8_9RHOB</name>
<keyword evidence="2" id="KW-0614">Plasmid</keyword>
<evidence type="ECO:0000313" key="3">
    <source>
        <dbReference type="Proteomes" id="UP000826300"/>
    </source>
</evidence>
<organism evidence="2 3">
    <name type="scientific">Neotabrizicola shimadae</name>
    <dbReference type="NCBI Taxonomy" id="2807096"/>
    <lineage>
        <taxon>Bacteria</taxon>
        <taxon>Pseudomonadati</taxon>
        <taxon>Pseudomonadota</taxon>
        <taxon>Alphaproteobacteria</taxon>
        <taxon>Rhodobacterales</taxon>
        <taxon>Paracoccaceae</taxon>
        <taxon>Neotabrizicola</taxon>
    </lineage>
</organism>
<dbReference type="Proteomes" id="UP000826300">
    <property type="component" value="Plasmid unnamed1"/>
</dbReference>
<accession>A0A8G1EDW8</accession>
<evidence type="ECO:0000256" key="1">
    <source>
        <dbReference type="SAM" id="MobiDB-lite"/>
    </source>
</evidence>
<gene>
    <name evidence="2" type="ORF">JO391_20770</name>
</gene>
<reference evidence="2" key="1">
    <citation type="submission" date="2021-02" db="EMBL/GenBank/DDBJ databases">
        <title>Rhodobacter shimadae sp. nov., an aerobic anoxygenic phototrophic bacterium isolated from a hot spring.</title>
        <authorList>
            <person name="Muramatsu S."/>
            <person name="Haruta S."/>
            <person name="Hirose S."/>
            <person name="Hanada S."/>
        </authorList>
    </citation>
    <scope>NUCLEOTIDE SEQUENCE</scope>
    <source>
        <strain evidence="2">N10</strain>
        <plasmid evidence="2">unnamed1</plasmid>
    </source>
</reference>
<dbReference type="EMBL" id="CP069371">
    <property type="protein sequence ID" value="QYZ72100.1"/>
    <property type="molecule type" value="Genomic_DNA"/>
</dbReference>
<feature type="compositionally biased region" description="Basic and acidic residues" evidence="1">
    <location>
        <begin position="30"/>
        <end position="46"/>
    </location>
</feature>
<protein>
    <submittedName>
        <fullName evidence="2">Uncharacterized protein</fullName>
    </submittedName>
</protein>
<evidence type="ECO:0000313" key="2">
    <source>
        <dbReference type="EMBL" id="QYZ72100.1"/>
    </source>
</evidence>
<feature type="region of interest" description="Disordered" evidence="1">
    <location>
        <begin position="1"/>
        <end position="94"/>
    </location>
</feature>
<feature type="compositionally biased region" description="Low complexity" evidence="1">
    <location>
        <begin position="47"/>
        <end position="59"/>
    </location>
</feature>